<feature type="compositionally biased region" description="Polar residues" evidence="2">
    <location>
        <begin position="140"/>
        <end position="152"/>
    </location>
</feature>
<organism evidence="3 4">
    <name type="scientific">Lophiostoma macrostomum CBS 122681</name>
    <dbReference type="NCBI Taxonomy" id="1314788"/>
    <lineage>
        <taxon>Eukaryota</taxon>
        <taxon>Fungi</taxon>
        <taxon>Dikarya</taxon>
        <taxon>Ascomycota</taxon>
        <taxon>Pezizomycotina</taxon>
        <taxon>Dothideomycetes</taxon>
        <taxon>Pleosporomycetidae</taxon>
        <taxon>Pleosporales</taxon>
        <taxon>Lophiostomataceae</taxon>
        <taxon>Lophiostoma</taxon>
    </lineage>
</organism>
<protein>
    <submittedName>
        <fullName evidence="3">Uncharacterized protein</fullName>
    </submittedName>
</protein>
<dbReference type="AlphaFoldDB" id="A0A6A6TQG2"/>
<accession>A0A6A6TQG2</accession>
<evidence type="ECO:0000313" key="4">
    <source>
        <dbReference type="Proteomes" id="UP000799324"/>
    </source>
</evidence>
<reference evidence="3" key="1">
    <citation type="journal article" date="2020" name="Stud. Mycol.">
        <title>101 Dothideomycetes genomes: a test case for predicting lifestyles and emergence of pathogens.</title>
        <authorList>
            <person name="Haridas S."/>
            <person name="Albert R."/>
            <person name="Binder M."/>
            <person name="Bloem J."/>
            <person name="Labutti K."/>
            <person name="Salamov A."/>
            <person name="Andreopoulos B."/>
            <person name="Baker S."/>
            <person name="Barry K."/>
            <person name="Bills G."/>
            <person name="Bluhm B."/>
            <person name="Cannon C."/>
            <person name="Castanera R."/>
            <person name="Culley D."/>
            <person name="Daum C."/>
            <person name="Ezra D."/>
            <person name="Gonzalez J."/>
            <person name="Henrissat B."/>
            <person name="Kuo A."/>
            <person name="Liang C."/>
            <person name="Lipzen A."/>
            <person name="Lutzoni F."/>
            <person name="Magnuson J."/>
            <person name="Mondo S."/>
            <person name="Nolan M."/>
            <person name="Ohm R."/>
            <person name="Pangilinan J."/>
            <person name="Park H.-J."/>
            <person name="Ramirez L."/>
            <person name="Alfaro M."/>
            <person name="Sun H."/>
            <person name="Tritt A."/>
            <person name="Yoshinaga Y."/>
            <person name="Zwiers L.-H."/>
            <person name="Turgeon B."/>
            <person name="Goodwin S."/>
            <person name="Spatafora J."/>
            <person name="Crous P."/>
            <person name="Grigoriev I."/>
        </authorList>
    </citation>
    <scope>NUCLEOTIDE SEQUENCE</scope>
    <source>
        <strain evidence="3">CBS 122681</strain>
    </source>
</reference>
<name>A0A6A6TQG2_9PLEO</name>
<dbReference type="OrthoDB" id="5226996at2759"/>
<sequence length="390" mass="42042">MNTRASKFTEGTMNSTTAPAADIQWMDLGMEEIIRRCNEQQTVPAPAAEAAAEAPLTPAPASDGILGRFGRAAASFFRGSNFSTLGKRKERDGEKKEEGPFKKEQYERTYADMKAQGLFTPKVMVRPRTQQQRAAVPSHLASTSTPLITSAPTPALRASTSKKDLQKQLKLTRQVSDLEHKLAQARKKLSEALGEDIPPVPELPPTPALSPTPVLLPTLKTSSSHFFSKVEISPHIYTEAVTPRPSKITKKRKASGGSDDDDPRRDPTYKPTPTDTESDYASSEHSSKKSKLTNTTHATSKTLISKPSSRRLRKVSGATTTSGTTIGGRLKKKKSQASTTTREEVVIIVPDGVAVPPIPSIPNGTEGKRAAVSTSRASDDGFGGLGHEIF</sequence>
<feature type="compositionally biased region" description="Low complexity" evidence="2">
    <location>
        <begin position="316"/>
        <end position="328"/>
    </location>
</feature>
<feature type="compositionally biased region" description="Low complexity" evidence="2">
    <location>
        <begin position="44"/>
        <end position="59"/>
    </location>
</feature>
<keyword evidence="1" id="KW-0175">Coiled coil</keyword>
<gene>
    <name evidence="3" type="ORF">K491DRAFT_711426</name>
</gene>
<feature type="compositionally biased region" description="Polar residues" evidence="2">
    <location>
        <begin position="292"/>
        <end position="307"/>
    </location>
</feature>
<dbReference type="EMBL" id="MU004297">
    <property type="protein sequence ID" value="KAF2660844.1"/>
    <property type="molecule type" value="Genomic_DNA"/>
</dbReference>
<evidence type="ECO:0000256" key="1">
    <source>
        <dbReference type="SAM" id="Coils"/>
    </source>
</evidence>
<feature type="region of interest" description="Disordered" evidence="2">
    <location>
        <begin position="40"/>
        <end position="59"/>
    </location>
</feature>
<feature type="region of interest" description="Disordered" evidence="2">
    <location>
        <begin position="136"/>
        <end position="162"/>
    </location>
</feature>
<keyword evidence="4" id="KW-1185">Reference proteome</keyword>
<evidence type="ECO:0000313" key="3">
    <source>
        <dbReference type="EMBL" id="KAF2660844.1"/>
    </source>
</evidence>
<dbReference type="Proteomes" id="UP000799324">
    <property type="component" value="Unassembled WGS sequence"/>
</dbReference>
<evidence type="ECO:0000256" key="2">
    <source>
        <dbReference type="SAM" id="MobiDB-lite"/>
    </source>
</evidence>
<proteinExistence type="predicted"/>
<feature type="coiled-coil region" evidence="1">
    <location>
        <begin position="168"/>
        <end position="195"/>
    </location>
</feature>
<feature type="region of interest" description="Disordered" evidence="2">
    <location>
        <begin position="241"/>
        <end position="338"/>
    </location>
</feature>